<keyword evidence="2" id="KW-1185">Reference proteome</keyword>
<comment type="caution">
    <text evidence="1">The sequence shown here is derived from an EMBL/GenBank/DDBJ whole genome shotgun (WGS) entry which is preliminary data.</text>
</comment>
<sequence>MFTSNLEQESSKVDCYSHIYNTINSTGVARLKLSQQLTNFSQSLQALLSSETIHYGSTIHDIIILITSIVVVNTRIANLEIRCSEDLRDVVERFTVIKQLANEQFEAMRSVDENTKKLIEAETKNINASKLPNYENVRMKCMISVDMARMQRKYFLEKAKNLTIELIGAQKRYNDFKIKRQVHAWASYAQNMKKEYVKLAQLFEQLSSTFAQLHE</sequence>
<protein>
    <recommendedName>
        <fullName evidence="3">Sorting nexin/Vps5-like C-terminal domain-containing protein</fullName>
    </recommendedName>
</protein>
<name>A0ABR2IK74_9EUKA</name>
<gene>
    <name evidence="1" type="ORF">M9Y10_011710</name>
</gene>
<evidence type="ECO:0000313" key="1">
    <source>
        <dbReference type="EMBL" id="KAK8864016.1"/>
    </source>
</evidence>
<accession>A0ABR2IK74</accession>
<evidence type="ECO:0000313" key="2">
    <source>
        <dbReference type="Proteomes" id="UP001470230"/>
    </source>
</evidence>
<organism evidence="1 2">
    <name type="scientific">Tritrichomonas musculus</name>
    <dbReference type="NCBI Taxonomy" id="1915356"/>
    <lineage>
        <taxon>Eukaryota</taxon>
        <taxon>Metamonada</taxon>
        <taxon>Parabasalia</taxon>
        <taxon>Tritrichomonadida</taxon>
        <taxon>Tritrichomonadidae</taxon>
        <taxon>Tritrichomonas</taxon>
    </lineage>
</organism>
<reference evidence="1 2" key="1">
    <citation type="submission" date="2024-04" db="EMBL/GenBank/DDBJ databases">
        <title>Tritrichomonas musculus Genome.</title>
        <authorList>
            <person name="Alves-Ferreira E."/>
            <person name="Grigg M."/>
            <person name="Lorenzi H."/>
            <person name="Galac M."/>
        </authorList>
    </citation>
    <scope>NUCLEOTIDE SEQUENCE [LARGE SCALE GENOMIC DNA]</scope>
    <source>
        <strain evidence="1 2">EAF2021</strain>
    </source>
</reference>
<dbReference type="Proteomes" id="UP001470230">
    <property type="component" value="Unassembled WGS sequence"/>
</dbReference>
<dbReference type="EMBL" id="JAPFFF010000017">
    <property type="protein sequence ID" value="KAK8864016.1"/>
    <property type="molecule type" value="Genomic_DNA"/>
</dbReference>
<proteinExistence type="predicted"/>
<evidence type="ECO:0008006" key="3">
    <source>
        <dbReference type="Google" id="ProtNLM"/>
    </source>
</evidence>